<evidence type="ECO:0000259" key="2">
    <source>
        <dbReference type="Pfam" id="PF02541"/>
    </source>
</evidence>
<dbReference type="PANTHER" id="PTHR30005">
    <property type="entry name" value="EXOPOLYPHOSPHATASE"/>
    <property type="match status" value="1"/>
</dbReference>
<keyword evidence="4" id="KW-1185">Reference proteome</keyword>
<dbReference type="InterPro" id="IPR030673">
    <property type="entry name" value="PyroPPase_GppA_Ppx"/>
</dbReference>
<dbReference type="SUPFAM" id="SSF109604">
    <property type="entry name" value="HD-domain/PDEase-like"/>
    <property type="match status" value="1"/>
</dbReference>
<dbReference type="KEGG" id="het:BBW65_05190"/>
<dbReference type="PANTHER" id="PTHR30005:SF0">
    <property type="entry name" value="RETROGRADE REGULATION PROTEIN 2"/>
    <property type="match status" value="1"/>
</dbReference>
<dbReference type="InterPro" id="IPR050273">
    <property type="entry name" value="GppA/Ppx_hydrolase"/>
</dbReference>
<dbReference type="Gene3D" id="3.30.420.40">
    <property type="match status" value="1"/>
</dbReference>
<organism evidence="3 4">
    <name type="scientific">Helicobacter enhydrae</name>
    <dbReference type="NCBI Taxonomy" id="222136"/>
    <lineage>
        <taxon>Bacteria</taxon>
        <taxon>Pseudomonadati</taxon>
        <taxon>Campylobacterota</taxon>
        <taxon>Epsilonproteobacteria</taxon>
        <taxon>Campylobacterales</taxon>
        <taxon>Helicobacteraceae</taxon>
        <taxon>Helicobacter</taxon>
    </lineage>
</organism>
<dbReference type="RefSeq" id="WP_066340680.1">
    <property type="nucleotide sequence ID" value="NZ_CP016503.1"/>
</dbReference>
<dbReference type="InterPro" id="IPR003695">
    <property type="entry name" value="Ppx_GppA_N"/>
</dbReference>
<evidence type="ECO:0000313" key="4">
    <source>
        <dbReference type="Proteomes" id="UP000092884"/>
    </source>
</evidence>
<dbReference type="Gene3D" id="1.10.3210.10">
    <property type="entry name" value="Hypothetical protein af1432"/>
    <property type="match status" value="1"/>
</dbReference>
<sequence>MSKIVAVIDIGSNSVRMAIYRRTSRFGFFLLDEKKSRVRISEGSYENQGVLQEIPMQRTINALADFMQIAKMYRARKIFCVATSALRDAPNAAAFLKRVKVECGLQIKIIDGAKEAYYGSLACVNLLHQKTGLSIDVGGGSTEFGVIEDGKILQTFSLNIGAIRIKELFLDTKRDFESAKEFIVQSLSSIASGIKCDVVLGIGGSIRALSKIILKEEREVPIMHGFEVECKRYIDFCNQIMQSDGEELRSMGFNEERLDSICAGALIFATILEFFQIKRVVTSGVGVREGVFLSDLLRNHHGRFPNAINPSLMSLLDRFSDQRSKRIKKEALALFDVLLPWHQCSQDLRYILECAGQLSVIGSVLGCHTQSIHSAHLAFCGLEYGFSYQDRFLIKNLIEFGNKKLPKDNKHKHLTLFELQALSFMLALAKIFGTFEHRITYEWSKEVLYVRGASYLQKDLVGKITKMIPIQWEHKPKSPMKSKTFHPKASI</sequence>
<dbReference type="PIRSF" id="PIRSF001267">
    <property type="entry name" value="Pyrophosphatase_GppA_Ppx"/>
    <property type="match status" value="1"/>
</dbReference>
<proteinExistence type="predicted"/>
<evidence type="ECO:0000256" key="1">
    <source>
        <dbReference type="ARBA" id="ARBA00022801"/>
    </source>
</evidence>
<dbReference type="InterPro" id="IPR043129">
    <property type="entry name" value="ATPase_NBD"/>
</dbReference>
<reference evidence="4" key="1">
    <citation type="submission" date="2016-07" db="EMBL/GenBank/DDBJ databases">
        <authorList>
            <person name="Florea S."/>
            <person name="Webb J.S."/>
            <person name="Jaromczyk J."/>
            <person name="Schardl C.L."/>
        </authorList>
    </citation>
    <scope>NUCLEOTIDE SEQUENCE [LARGE SCALE GENOMIC DNA]</scope>
    <source>
        <strain evidence="4">MIT 01-6242</strain>
    </source>
</reference>
<dbReference type="STRING" id="222136.BBW65_05190"/>
<keyword evidence="1" id="KW-0378">Hydrolase</keyword>
<gene>
    <name evidence="3" type="ORF">BBW65_05190</name>
</gene>
<dbReference type="OrthoDB" id="9793035at2"/>
<dbReference type="Proteomes" id="UP000092884">
    <property type="component" value="Chromosome"/>
</dbReference>
<feature type="domain" description="Ppx/GppA phosphatase N-terminal" evidence="2">
    <location>
        <begin position="19"/>
        <end position="298"/>
    </location>
</feature>
<dbReference type="Gene3D" id="3.30.420.150">
    <property type="entry name" value="Exopolyphosphatase. Domain 2"/>
    <property type="match status" value="1"/>
</dbReference>
<dbReference type="EMBL" id="CP016503">
    <property type="protein sequence ID" value="ANV98231.1"/>
    <property type="molecule type" value="Genomic_DNA"/>
</dbReference>
<accession>A0A1B1U678</accession>
<evidence type="ECO:0000313" key="3">
    <source>
        <dbReference type="EMBL" id="ANV98231.1"/>
    </source>
</evidence>
<dbReference type="SUPFAM" id="SSF53067">
    <property type="entry name" value="Actin-like ATPase domain"/>
    <property type="match status" value="2"/>
</dbReference>
<dbReference type="CDD" id="cd24052">
    <property type="entry name" value="ASKHA_NBD_HpPPX-GppA-like"/>
    <property type="match status" value="1"/>
</dbReference>
<protein>
    <recommendedName>
        <fullName evidence="2">Ppx/GppA phosphatase N-terminal domain-containing protein</fullName>
    </recommendedName>
</protein>
<dbReference type="AlphaFoldDB" id="A0A1B1U678"/>
<name>A0A1B1U678_9HELI</name>
<dbReference type="GO" id="GO:0016462">
    <property type="term" value="F:pyrophosphatase activity"/>
    <property type="evidence" value="ECO:0007669"/>
    <property type="project" value="TreeGrafter"/>
</dbReference>
<dbReference type="Pfam" id="PF02541">
    <property type="entry name" value="Ppx-GppA"/>
    <property type="match status" value="1"/>
</dbReference>